<feature type="non-terminal residue" evidence="4">
    <location>
        <position position="1"/>
    </location>
</feature>
<proteinExistence type="predicted"/>
<evidence type="ECO:0000259" key="2">
    <source>
        <dbReference type="Pfam" id="PF12237"/>
    </source>
</evidence>
<feature type="domain" description="PCIF1 WW" evidence="2">
    <location>
        <begin position="221"/>
        <end position="396"/>
    </location>
</feature>
<name>A0ABM1C0K2_LIMPO</name>
<reference evidence="4" key="1">
    <citation type="submission" date="2025-08" db="UniProtKB">
        <authorList>
            <consortium name="RefSeq"/>
        </authorList>
    </citation>
    <scope>IDENTIFICATION</scope>
    <source>
        <tissue evidence="4">Muscle</tissue>
    </source>
</reference>
<protein>
    <submittedName>
        <fullName evidence="4">Phosphorylated CTD-interacting factor 1-like</fullName>
    </submittedName>
</protein>
<evidence type="ECO:0000313" key="3">
    <source>
        <dbReference type="Proteomes" id="UP000694941"/>
    </source>
</evidence>
<accession>A0ABM1C0K2</accession>
<dbReference type="RefSeq" id="XP_013792138.1">
    <property type="nucleotide sequence ID" value="XM_013936684.2"/>
</dbReference>
<evidence type="ECO:0000313" key="4">
    <source>
        <dbReference type="RefSeq" id="XP_013792138.1"/>
    </source>
</evidence>
<keyword evidence="3" id="KW-1185">Reference proteome</keyword>
<organism evidence="3 4">
    <name type="scientific">Limulus polyphemus</name>
    <name type="common">Atlantic horseshoe crab</name>
    <dbReference type="NCBI Taxonomy" id="6850"/>
    <lineage>
        <taxon>Eukaryota</taxon>
        <taxon>Metazoa</taxon>
        <taxon>Ecdysozoa</taxon>
        <taxon>Arthropoda</taxon>
        <taxon>Chelicerata</taxon>
        <taxon>Merostomata</taxon>
        <taxon>Xiphosura</taxon>
        <taxon>Limulidae</taxon>
        <taxon>Limulus</taxon>
    </lineage>
</organism>
<dbReference type="Proteomes" id="UP000694941">
    <property type="component" value="Unplaced"/>
</dbReference>
<dbReference type="GeneID" id="106476010"/>
<feature type="region of interest" description="Disordered" evidence="1">
    <location>
        <begin position="446"/>
        <end position="487"/>
    </location>
</feature>
<sequence length="501" mass="57518">IDAPKESLNRWLMERKVIDKGNDPLLPSNCQPEVSYTMYREIMNDIPIKLVRPKFSGDARKQLSKYAEAAKKMIESRNASSENRKIVKWNAEDAFQWIRRTLNASYDDYLERLAHLRQQCQPHLVEAAKSSVEGICTKTGIPLKVFLCKTQGQESLFDIHLKVEITSPLQVNNPKKVFCYPVQFAISTPRLPTVDLLTDRDVTLLRFSGDVVRINTLYFQKLEQLYRWNCTDDRKFEFFLARVWCMLKRYQTFIGSNPNEGHGTQVALPVTVFDCLHKQFGVTFECFASPLNCYFRQYCSAFPDTDSFFGSRGHILRFYPVSGSFEANPPFCEELMEAVIDHFERLLSESQEPLSFIVFLPEWRDPVPTSLARLESSRFKRKQLLIPAFEHEYRHGFQHLSIRGEGSWLSSHGTVVVFLQNDAGFVRWGPTQDKVDSLLEAYKPGKDKEREQMLAPPKQQHQAGTISQPPGPSVDKPHQAVGQPNPVLQQTELKHALAGPQ</sequence>
<dbReference type="PANTHER" id="PTHR21727">
    <property type="entry name" value="PHOSPHORYLATED CTD INTERACTING FACTOR 1"/>
    <property type="match status" value="1"/>
</dbReference>
<evidence type="ECO:0000256" key="1">
    <source>
        <dbReference type="SAM" id="MobiDB-lite"/>
    </source>
</evidence>
<gene>
    <name evidence="4" type="primary">LOC106476010</name>
</gene>
<dbReference type="PANTHER" id="PTHR21727:SF0">
    <property type="entry name" value="MRNA (2'-O-METHYLADENOSINE-N(6)-)-METHYLTRANSFERASE"/>
    <property type="match status" value="1"/>
</dbReference>
<feature type="compositionally biased region" description="Polar residues" evidence="1">
    <location>
        <begin position="459"/>
        <end position="468"/>
    </location>
</feature>
<dbReference type="InterPro" id="IPR022035">
    <property type="entry name" value="PCIF1_WW"/>
</dbReference>
<dbReference type="Pfam" id="PF12237">
    <property type="entry name" value="PCIF1_WW"/>
    <property type="match status" value="1"/>
</dbReference>
<dbReference type="InterPro" id="IPR039881">
    <property type="entry name" value="PCIF1-like"/>
</dbReference>